<dbReference type="PANTHER" id="PTHR11846:SF0">
    <property type="entry name" value="ADENYLOSUCCINATE SYNTHETASE"/>
    <property type="match status" value="1"/>
</dbReference>
<dbReference type="GO" id="GO:0046040">
    <property type="term" value="P:IMP metabolic process"/>
    <property type="evidence" value="ECO:0007669"/>
    <property type="project" value="TreeGrafter"/>
</dbReference>
<dbReference type="InterPro" id="IPR027417">
    <property type="entry name" value="P-loop_NTPase"/>
</dbReference>
<dbReference type="GO" id="GO:0004019">
    <property type="term" value="F:adenylosuccinate synthase activity"/>
    <property type="evidence" value="ECO:0007669"/>
    <property type="project" value="InterPro"/>
</dbReference>
<dbReference type="PANTHER" id="PTHR11846">
    <property type="entry name" value="ADENYLOSUCCINATE SYNTHETASE"/>
    <property type="match status" value="1"/>
</dbReference>
<dbReference type="STRING" id="43265.A0A545V9Y9"/>
<dbReference type="GO" id="GO:0000166">
    <property type="term" value="F:nucleotide binding"/>
    <property type="evidence" value="ECO:0007669"/>
    <property type="project" value="InterPro"/>
</dbReference>
<dbReference type="SUPFAM" id="SSF52540">
    <property type="entry name" value="P-loop containing nucleoside triphosphate hydrolases"/>
    <property type="match status" value="1"/>
</dbReference>
<evidence type="ECO:0000313" key="1">
    <source>
        <dbReference type="EMBL" id="TQV98542.1"/>
    </source>
</evidence>
<dbReference type="GO" id="GO:0005737">
    <property type="term" value="C:cytoplasm"/>
    <property type="evidence" value="ECO:0007669"/>
    <property type="project" value="TreeGrafter"/>
</dbReference>
<comment type="caution">
    <text evidence="1">The sequence shown here is derived from an EMBL/GenBank/DDBJ whole genome shotgun (WGS) entry which is preliminary data.</text>
</comment>
<dbReference type="InterPro" id="IPR001114">
    <property type="entry name" value="Adenylosuccinate_synthetase"/>
</dbReference>
<name>A0A545V9Y9_9HYPO</name>
<dbReference type="GO" id="GO:0044208">
    <property type="term" value="P:'de novo' AMP biosynthetic process"/>
    <property type="evidence" value="ECO:0007669"/>
    <property type="project" value="TreeGrafter"/>
</dbReference>
<keyword evidence="2" id="KW-1185">Reference proteome</keyword>
<protein>
    <submittedName>
        <fullName evidence="1">Adenylosuccinate synthetase domain-containing protein</fullName>
    </submittedName>
</protein>
<evidence type="ECO:0000313" key="2">
    <source>
        <dbReference type="Proteomes" id="UP000315783"/>
    </source>
</evidence>
<sequence>MGSFKTKDLGQVGTSLQELGKEWGTPTSRQRRYGWRDLVVLRYSMAINYYTALNLTKLDVLDGDHFVLQHPLRESGCVAHVAWIPFSRRLWRSVWATQGQSILDGRGSETELEPPQPRVGSLIKEHGGLRPGMGGTAFKGLMVGCRATFLGEEKLKKSFFFFWPFLFGSLQKIWR</sequence>
<accession>A0A545V9Y9</accession>
<dbReference type="AlphaFoldDB" id="A0A545V9Y9"/>
<dbReference type="Proteomes" id="UP000315783">
    <property type="component" value="Unassembled WGS sequence"/>
</dbReference>
<dbReference type="Gene3D" id="3.90.170.10">
    <property type="entry name" value="Adenylosuccinate Synthetase, subunit A, domain 3"/>
    <property type="match status" value="1"/>
</dbReference>
<reference evidence="1 2" key="1">
    <citation type="journal article" date="2019" name="Appl. Microbiol. Biotechnol.">
        <title>Genome sequence of Isaria javanica and comparative genome analysis insights into family S53 peptidase evolution in fungal entomopathogens.</title>
        <authorList>
            <person name="Lin R."/>
            <person name="Zhang X."/>
            <person name="Xin B."/>
            <person name="Zou M."/>
            <person name="Gao Y."/>
            <person name="Qin F."/>
            <person name="Hu Q."/>
            <person name="Xie B."/>
            <person name="Cheng X."/>
        </authorList>
    </citation>
    <scope>NUCLEOTIDE SEQUENCE [LARGE SCALE GENOMIC DNA]</scope>
    <source>
        <strain evidence="1 2">IJ1G</strain>
    </source>
</reference>
<organism evidence="1 2">
    <name type="scientific">Cordyceps javanica</name>
    <dbReference type="NCBI Taxonomy" id="43265"/>
    <lineage>
        <taxon>Eukaryota</taxon>
        <taxon>Fungi</taxon>
        <taxon>Dikarya</taxon>
        <taxon>Ascomycota</taxon>
        <taxon>Pezizomycotina</taxon>
        <taxon>Sordariomycetes</taxon>
        <taxon>Hypocreomycetidae</taxon>
        <taxon>Hypocreales</taxon>
        <taxon>Cordycipitaceae</taxon>
        <taxon>Cordyceps</taxon>
    </lineage>
</organism>
<proteinExistence type="predicted"/>
<dbReference type="EMBL" id="SPUK01000003">
    <property type="protein sequence ID" value="TQV98542.1"/>
    <property type="molecule type" value="Genomic_DNA"/>
</dbReference>
<gene>
    <name evidence="1" type="ORF">IF1G_02622</name>
</gene>
<dbReference type="Pfam" id="PF00709">
    <property type="entry name" value="Adenylsucc_synt"/>
    <property type="match status" value="1"/>
</dbReference>
<dbReference type="InterPro" id="IPR042111">
    <property type="entry name" value="Adenylosuccinate_synth_dom3"/>
</dbReference>